<dbReference type="Proteomes" id="UP001221898">
    <property type="component" value="Unassembled WGS sequence"/>
</dbReference>
<proteinExistence type="predicted"/>
<evidence type="ECO:0000313" key="2">
    <source>
        <dbReference type="Proteomes" id="UP001221898"/>
    </source>
</evidence>
<organism evidence="1 2">
    <name type="scientific">Aldrovandia affinis</name>
    <dbReference type="NCBI Taxonomy" id="143900"/>
    <lineage>
        <taxon>Eukaryota</taxon>
        <taxon>Metazoa</taxon>
        <taxon>Chordata</taxon>
        <taxon>Craniata</taxon>
        <taxon>Vertebrata</taxon>
        <taxon>Euteleostomi</taxon>
        <taxon>Actinopterygii</taxon>
        <taxon>Neopterygii</taxon>
        <taxon>Teleostei</taxon>
        <taxon>Notacanthiformes</taxon>
        <taxon>Halosauridae</taxon>
        <taxon>Aldrovandia</taxon>
    </lineage>
</organism>
<protein>
    <submittedName>
        <fullName evidence="1">Uncharacterized protein</fullName>
    </submittedName>
</protein>
<reference evidence="1" key="1">
    <citation type="journal article" date="2023" name="Science">
        <title>Genome structures resolve the early diversification of teleost fishes.</title>
        <authorList>
            <person name="Parey E."/>
            <person name="Louis A."/>
            <person name="Montfort J."/>
            <person name="Bouchez O."/>
            <person name="Roques C."/>
            <person name="Iampietro C."/>
            <person name="Lluch J."/>
            <person name="Castinel A."/>
            <person name="Donnadieu C."/>
            <person name="Desvignes T."/>
            <person name="Floi Bucao C."/>
            <person name="Jouanno E."/>
            <person name="Wen M."/>
            <person name="Mejri S."/>
            <person name="Dirks R."/>
            <person name="Jansen H."/>
            <person name="Henkel C."/>
            <person name="Chen W.J."/>
            <person name="Zahm M."/>
            <person name="Cabau C."/>
            <person name="Klopp C."/>
            <person name="Thompson A.W."/>
            <person name="Robinson-Rechavi M."/>
            <person name="Braasch I."/>
            <person name="Lecointre G."/>
            <person name="Bobe J."/>
            <person name="Postlethwait J.H."/>
            <person name="Berthelot C."/>
            <person name="Roest Crollius H."/>
            <person name="Guiguen Y."/>
        </authorList>
    </citation>
    <scope>NUCLEOTIDE SEQUENCE</scope>
    <source>
        <strain evidence="1">NC1722</strain>
    </source>
</reference>
<evidence type="ECO:0000313" key="1">
    <source>
        <dbReference type="EMBL" id="KAJ8358495.1"/>
    </source>
</evidence>
<comment type="caution">
    <text evidence="1">The sequence shown here is derived from an EMBL/GenBank/DDBJ whole genome shotgun (WGS) entry which is preliminary data.</text>
</comment>
<name>A0AAD7VY39_9TELE</name>
<keyword evidence="2" id="KW-1185">Reference proteome</keyword>
<dbReference type="AlphaFoldDB" id="A0AAD7VY39"/>
<gene>
    <name evidence="1" type="ORF">AAFF_G00435760</name>
</gene>
<accession>A0AAD7VY39</accession>
<dbReference type="EMBL" id="JAINUG010000950">
    <property type="protein sequence ID" value="KAJ8358495.1"/>
    <property type="molecule type" value="Genomic_DNA"/>
</dbReference>
<sequence>MQRCRNMHSRTLTLPSYPISQIEETVLTFVCQNGHYDKLVKSRLFPLLRQHVASSGHHNQVKDLVDYLVSRNCFPPAPQYPDPDHNSSSSLIYSCHSSQDRILLHIK</sequence>